<dbReference type="Proteomes" id="UP001152798">
    <property type="component" value="Chromosome 5"/>
</dbReference>
<proteinExistence type="predicted"/>
<name>A0A9P0HFF7_NEZVI</name>
<reference evidence="1" key="1">
    <citation type="submission" date="2022-01" db="EMBL/GenBank/DDBJ databases">
        <authorList>
            <person name="King R."/>
        </authorList>
    </citation>
    <scope>NUCLEOTIDE SEQUENCE</scope>
</reference>
<gene>
    <name evidence="1" type="ORF">NEZAVI_LOCUS10181</name>
</gene>
<accession>A0A9P0HFF7</accession>
<sequence>MLNSCFPFEMRSALFRALPVPLPPQ</sequence>
<organism evidence="1 2">
    <name type="scientific">Nezara viridula</name>
    <name type="common">Southern green stink bug</name>
    <name type="synonym">Cimex viridulus</name>
    <dbReference type="NCBI Taxonomy" id="85310"/>
    <lineage>
        <taxon>Eukaryota</taxon>
        <taxon>Metazoa</taxon>
        <taxon>Ecdysozoa</taxon>
        <taxon>Arthropoda</taxon>
        <taxon>Hexapoda</taxon>
        <taxon>Insecta</taxon>
        <taxon>Pterygota</taxon>
        <taxon>Neoptera</taxon>
        <taxon>Paraneoptera</taxon>
        <taxon>Hemiptera</taxon>
        <taxon>Heteroptera</taxon>
        <taxon>Panheteroptera</taxon>
        <taxon>Pentatomomorpha</taxon>
        <taxon>Pentatomoidea</taxon>
        <taxon>Pentatomidae</taxon>
        <taxon>Pentatominae</taxon>
        <taxon>Nezara</taxon>
    </lineage>
</organism>
<dbReference type="EMBL" id="OV725081">
    <property type="protein sequence ID" value="CAH1401084.1"/>
    <property type="molecule type" value="Genomic_DNA"/>
</dbReference>
<evidence type="ECO:0000313" key="2">
    <source>
        <dbReference type="Proteomes" id="UP001152798"/>
    </source>
</evidence>
<protein>
    <submittedName>
        <fullName evidence="1">Uncharacterized protein</fullName>
    </submittedName>
</protein>
<keyword evidence="2" id="KW-1185">Reference proteome</keyword>
<evidence type="ECO:0000313" key="1">
    <source>
        <dbReference type="EMBL" id="CAH1401084.1"/>
    </source>
</evidence>
<dbReference type="AlphaFoldDB" id="A0A9P0HFF7"/>